<name>A0A9P4LCA6_9PLEO</name>
<dbReference type="AlphaFoldDB" id="A0A9P4LCA6"/>
<accession>A0A9P4LCA6</accession>
<evidence type="ECO:0000313" key="1">
    <source>
        <dbReference type="EMBL" id="KAF1849172.1"/>
    </source>
</evidence>
<evidence type="ECO:0000313" key="2">
    <source>
        <dbReference type="Proteomes" id="UP000800039"/>
    </source>
</evidence>
<keyword evidence="2" id="KW-1185">Reference proteome</keyword>
<comment type="caution">
    <text evidence="1">The sequence shown here is derived from an EMBL/GenBank/DDBJ whole genome shotgun (WGS) entry which is preliminary data.</text>
</comment>
<proteinExistence type="predicted"/>
<sequence>MIIPTSPTLQLQETELAQPKPAIIIQEKHDEYLNTLAGLSSHRAMHNGVVPSMLHAGDFALSIGKLFGQDQLDHETVFTAQFGRTNPNHENAPSDGDVVWFCSSCGDGPIGSWQVCCPVCTHQKCGGCRVEQT</sequence>
<protein>
    <submittedName>
        <fullName evidence="1">Uncharacterized protein</fullName>
    </submittedName>
</protein>
<organism evidence="1 2">
    <name type="scientific">Cucurbitaria berberidis CBS 394.84</name>
    <dbReference type="NCBI Taxonomy" id="1168544"/>
    <lineage>
        <taxon>Eukaryota</taxon>
        <taxon>Fungi</taxon>
        <taxon>Dikarya</taxon>
        <taxon>Ascomycota</taxon>
        <taxon>Pezizomycotina</taxon>
        <taxon>Dothideomycetes</taxon>
        <taxon>Pleosporomycetidae</taxon>
        <taxon>Pleosporales</taxon>
        <taxon>Pleosporineae</taxon>
        <taxon>Cucurbitariaceae</taxon>
        <taxon>Cucurbitaria</taxon>
    </lineage>
</organism>
<reference evidence="1" key="1">
    <citation type="submission" date="2020-01" db="EMBL/GenBank/DDBJ databases">
        <authorList>
            <consortium name="DOE Joint Genome Institute"/>
            <person name="Haridas S."/>
            <person name="Albert R."/>
            <person name="Binder M."/>
            <person name="Bloem J."/>
            <person name="Labutti K."/>
            <person name="Salamov A."/>
            <person name="Andreopoulos B."/>
            <person name="Baker S.E."/>
            <person name="Barry K."/>
            <person name="Bills G."/>
            <person name="Bluhm B.H."/>
            <person name="Cannon C."/>
            <person name="Castanera R."/>
            <person name="Culley D.E."/>
            <person name="Daum C."/>
            <person name="Ezra D."/>
            <person name="Gonzalez J.B."/>
            <person name="Henrissat B."/>
            <person name="Kuo A."/>
            <person name="Liang C."/>
            <person name="Lipzen A."/>
            <person name="Lutzoni F."/>
            <person name="Magnuson J."/>
            <person name="Mondo S."/>
            <person name="Nolan M."/>
            <person name="Ohm R."/>
            <person name="Pangilinan J."/>
            <person name="Park H.-J."/>
            <person name="Ramirez L."/>
            <person name="Alfaro M."/>
            <person name="Sun H."/>
            <person name="Tritt A."/>
            <person name="Yoshinaga Y."/>
            <person name="Zwiers L.-H."/>
            <person name="Turgeon B.G."/>
            <person name="Goodwin S.B."/>
            <person name="Spatafora J.W."/>
            <person name="Crous P.W."/>
            <person name="Grigoriev I.V."/>
        </authorList>
    </citation>
    <scope>NUCLEOTIDE SEQUENCE</scope>
    <source>
        <strain evidence="1">CBS 394.84</strain>
    </source>
</reference>
<dbReference type="EMBL" id="ML976615">
    <property type="protein sequence ID" value="KAF1849172.1"/>
    <property type="molecule type" value="Genomic_DNA"/>
</dbReference>
<gene>
    <name evidence="1" type="ORF">K460DRAFT_365082</name>
</gene>
<dbReference type="OrthoDB" id="3800809at2759"/>
<dbReference type="GeneID" id="63850367"/>
<dbReference type="RefSeq" id="XP_040791735.1">
    <property type="nucleotide sequence ID" value="XM_040933116.1"/>
</dbReference>
<dbReference type="Proteomes" id="UP000800039">
    <property type="component" value="Unassembled WGS sequence"/>
</dbReference>